<name>A0A7S1W5P5_NEODS</name>
<sequence>MRLFSHHDRLFLLGGEKHHSETKPGSVYLPHFHKIFGLLALLNMLLYITPLHQDAVDYLGKEKLMMLSVAHIVLALSSFEFRVPRQRNGLYTIYREMQLHTIVFTLRSWSVMVGAWVFGIENMVYRMGYVLFWHILADVATKYFQPPSGETTIRRSVNGETGYKNHGKIVHFALFWFSFSQLVGTFMMMVDTPNAVRNAMFVMTPVQVSAFLATLVRKGYFRSETSFVLYWSIIMPIFYYHPWAPIEVAFVAAVGILRFKLRMNKYVMWVAAGLLFAWLSGDLELAVGRRELAPPELPAYAWKRAQPASVFGSAIEHFLGVSVPVKASGNDLPALYNDFFPGAAASVSA</sequence>
<accession>A0A7S1W5P5</accession>
<dbReference type="EMBL" id="HBGF01048528">
    <property type="protein sequence ID" value="CAD9150246.1"/>
    <property type="molecule type" value="Transcribed_RNA"/>
</dbReference>
<feature type="transmembrane region" description="Helical" evidence="1">
    <location>
        <begin position="35"/>
        <end position="52"/>
    </location>
</feature>
<feature type="transmembrane region" description="Helical" evidence="1">
    <location>
        <begin position="169"/>
        <end position="189"/>
    </location>
</feature>
<dbReference type="AlphaFoldDB" id="A0A7S1W5P5"/>
<feature type="transmembrane region" description="Helical" evidence="1">
    <location>
        <begin position="102"/>
        <end position="120"/>
    </location>
</feature>
<keyword evidence="1" id="KW-0812">Transmembrane</keyword>
<proteinExistence type="predicted"/>
<feature type="transmembrane region" description="Helical" evidence="1">
    <location>
        <begin position="266"/>
        <end position="287"/>
    </location>
</feature>
<keyword evidence="1" id="KW-1133">Transmembrane helix</keyword>
<feature type="transmembrane region" description="Helical" evidence="1">
    <location>
        <begin position="64"/>
        <end position="81"/>
    </location>
</feature>
<keyword evidence="1" id="KW-0472">Membrane</keyword>
<evidence type="ECO:0000313" key="2">
    <source>
        <dbReference type="EMBL" id="CAD9150246.1"/>
    </source>
</evidence>
<gene>
    <name evidence="2" type="ORF">NDES1114_LOCUS32419</name>
</gene>
<protein>
    <submittedName>
        <fullName evidence="2">Uncharacterized protein</fullName>
    </submittedName>
</protein>
<reference evidence="2" key="1">
    <citation type="submission" date="2021-01" db="EMBL/GenBank/DDBJ databases">
        <authorList>
            <person name="Corre E."/>
            <person name="Pelletier E."/>
            <person name="Niang G."/>
            <person name="Scheremetjew M."/>
            <person name="Finn R."/>
            <person name="Kale V."/>
            <person name="Holt S."/>
            <person name="Cochrane G."/>
            <person name="Meng A."/>
            <person name="Brown T."/>
            <person name="Cohen L."/>
        </authorList>
    </citation>
    <scope>NUCLEOTIDE SEQUENCE</scope>
    <source>
        <strain evidence="2">CCAP 1951/1</strain>
    </source>
</reference>
<feature type="transmembrane region" description="Helical" evidence="1">
    <location>
        <begin position="195"/>
        <end position="216"/>
    </location>
</feature>
<evidence type="ECO:0000256" key="1">
    <source>
        <dbReference type="SAM" id="Phobius"/>
    </source>
</evidence>
<organism evidence="2">
    <name type="scientific">Neobodo designis</name>
    <name type="common">Flagellated protozoan</name>
    <name type="synonym">Bodo designis</name>
    <dbReference type="NCBI Taxonomy" id="312471"/>
    <lineage>
        <taxon>Eukaryota</taxon>
        <taxon>Discoba</taxon>
        <taxon>Euglenozoa</taxon>
        <taxon>Kinetoplastea</taxon>
        <taxon>Metakinetoplastina</taxon>
        <taxon>Neobodonida</taxon>
        <taxon>Neobodo</taxon>
    </lineage>
</organism>